<proteinExistence type="predicted"/>
<dbReference type="VEuPathDB" id="FungiDB:PODANS_3_140"/>
<evidence type="ECO:0000313" key="3">
    <source>
        <dbReference type="EMBL" id="CDP26493.1"/>
    </source>
</evidence>
<gene>
    <name evidence="2" type="ORF">PODANS_3_140</name>
</gene>
<dbReference type="HOGENOM" id="CLU_2159497_0_0_1"/>
<feature type="region of interest" description="Disordered" evidence="1">
    <location>
        <begin position="49"/>
        <end position="69"/>
    </location>
</feature>
<dbReference type="EMBL" id="CU633448">
    <property type="protein sequence ID" value="CAP61042.1"/>
    <property type="molecule type" value="Genomic_DNA"/>
</dbReference>
<evidence type="ECO:0000313" key="4">
    <source>
        <dbReference type="Proteomes" id="UP000001197"/>
    </source>
</evidence>
<organism evidence="2">
    <name type="scientific">Podospora anserina (strain S / ATCC MYA-4624 / DSM 980 / FGSC 10383)</name>
    <name type="common">Pleurage anserina</name>
    <dbReference type="NCBI Taxonomy" id="515849"/>
    <lineage>
        <taxon>Eukaryota</taxon>
        <taxon>Fungi</taxon>
        <taxon>Dikarya</taxon>
        <taxon>Ascomycota</taxon>
        <taxon>Pezizomycotina</taxon>
        <taxon>Sordariomycetes</taxon>
        <taxon>Sordariomycetidae</taxon>
        <taxon>Sordariales</taxon>
        <taxon>Podosporaceae</taxon>
        <taxon>Podospora</taxon>
        <taxon>Podospora anserina</taxon>
    </lineage>
</organism>
<evidence type="ECO:0000256" key="1">
    <source>
        <dbReference type="SAM" id="MobiDB-lite"/>
    </source>
</evidence>
<reference evidence="2 4" key="1">
    <citation type="journal article" date="2008" name="Genome Biol.">
        <title>The genome sequence of the model ascomycete fungus Podospora anserina.</title>
        <authorList>
            <person name="Espagne E."/>
            <person name="Lespinet O."/>
            <person name="Malagnac F."/>
            <person name="Da Silva C."/>
            <person name="Jaillon O."/>
            <person name="Porcel B.M."/>
            <person name="Couloux A."/>
            <person name="Aury J.-M."/>
            <person name="Segurens B."/>
            <person name="Poulain J."/>
            <person name="Anthouard V."/>
            <person name="Grossetete S."/>
            <person name="Khalili H."/>
            <person name="Coppin E."/>
            <person name="Dequard-Chablat M."/>
            <person name="Picard M."/>
            <person name="Contamine V."/>
            <person name="Arnaise S."/>
            <person name="Bourdais A."/>
            <person name="Berteaux-Lecellier V."/>
            <person name="Gautheret D."/>
            <person name="de Vries R.P."/>
            <person name="Battaglia E."/>
            <person name="Coutinho P.M."/>
            <person name="Danchin E.G.J."/>
            <person name="Henrissat B."/>
            <person name="El Khoury R."/>
            <person name="Sainsard-Chanet A."/>
            <person name="Boivin A."/>
            <person name="Pinan-Lucarre B."/>
            <person name="Sellem C.H."/>
            <person name="Debuchy R."/>
            <person name="Wincker P."/>
            <person name="Weissenbach J."/>
            <person name="Silar P."/>
        </authorList>
    </citation>
    <scope>NUCLEOTIDE SEQUENCE [LARGE SCALE GENOMIC DNA]</scope>
    <source>
        <strain evidence="4">S / ATCC MYA-4624 / DSM 980 / FGSC 10383</strain>
        <strain evidence="2">S mat+</strain>
    </source>
</reference>
<reference evidence="3" key="4">
    <citation type="submission" date="2015-04" db="EMBL/GenBank/DDBJ databases">
        <title>Maintaining two mating types: Structure of the mating type locus and its role in heterokaryosis in Podospora anserina.</title>
        <authorList>
            <person name="Grognet P."/>
            <person name="Bidard F."/>
            <person name="Kuchly C."/>
            <person name="Chan Ho Tong L."/>
            <person name="Coppin E."/>
            <person name="Ait Benkhali J."/>
            <person name="Couloux A."/>
            <person name="Wincker P."/>
            <person name="Debuchy R."/>
            <person name="Silar P."/>
        </authorList>
    </citation>
    <scope>NUCLEOTIDE SEQUENCE</scope>
</reference>
<dbReference type="Proteomes" id="UP000001197">
    <property type="component" value="Chromosome 3"/>
</dbReference>
<dbReference type="RefSeq" id="XP_001903270.1">
    <property type="nucleotide sequence ID" value="XM_001903235.1"/>
</dbReference>
<accession>B2AC77</accession>
<reference evidence="2" key="2">
    <citation type="submission" date="2008-07" db="EMBL/GenBank/DDBJ databases">
        <authorList>
            <person name="Genoscope - CEA"/>
        </authorList>
    </citation>
    <scope>NUCLEOTIDE SEQUENCE</scope>
    <source>
        <strain evidence="2">S mat+</strain>
    </source>
</reference>
<dbReference type="KEGG" id="pan:PODANSg282"/>
<evidence type="ECO:0000313" key="2">
    <source>
        <dbReference type="EMBL" id="CAP61042.1"/>
    </source>
</evidence>
<name>B2AC77_PODAN</name>
<dbReference type="GeneID" id="6187348"/>
<reference evidence="4" key="3">
    <citation type="journal article" date="2014" name="Genetics">
        <title>Maintaining two mating types: Structure of the mating type locus and its role in heterokaryosis in Podospora anserina.</title>
        <authorList>
            <person name="Grognet P."/>
            <person name="Bidard F."/>
            <person name="Kuchly C."/>
            <person name="Tong L.C.H."/>
            <person name="Coppin E."/>
            <person name="Benkhali J.A."/>
            <person name="Couloux A."/>
            <person name="Wincker P."/>
            <person name="Debuchy R."/>
            <person name="Silar P."/>
        </authorList>
    </citation>
    <scope>GENOME REANNOTATION</scope>
    <source>
        <strain evidence="4">S / ATCC MYA-4624 / DSM 980 / FGSC 10383</strain>
    </source>
</reference>
<keyword evidence="4" id="KW-1185">Reference proteome</keyword>
<dbReference type="AlphaFoldDB" id="B2AC77"/>
<protein>
    <submittedName>
        <fullName evidence="2">Podospora anserina S mat+ genomic DNA chromosome 3, supercontig 1</fullName>
    </submittedName>
</protein>
<dbReference type="EMBL" id="FO904938">
    <property type="protein sequence ID" value="CDP26493.1"/>
    <property type="molecule type" value="Genomic_DNA"/>
</dbReference>
<sequence length="111" mass="12265">MADDGFGPRPQSGIYSSMDGRHGLRGWRWLFNYLMVLLLCRGDGGVVSDRGGEKDGGGRGRGCHPKRGESKKIHRRCRGALQERCWDRGSGRGCDAVEYVARAVSQITPEK</sequence>